<organism evidence="2 3">
    <name type="scientific">Nitrosospira multiformis</name>
    <dbReference type="NCBI Taxonomy" id="1231"/>
    <lineage>
        <taxon>Bacteria</taxon>
        <taxon>Pseudomonadati</taxon>
        <taxon>Pseudomonadota</taxon>
        <taxon>Betaproteobacteria</taxon>
        <taxon>Nitrosomonadales</taxon>
        <taxon>Nitrosomonadaceae</taxon>
        <taxon>Nitrosospira</taxon>
    </lineage>
</organism>
<name>A0A1H8BFY6_9PROT</name>
<dbReference type="RefSeq" id="WP_074743756.1">
    <property type="nucleotide sequence ID" value="NZ_FOCT01000001.1"/>
</dbReference>
<proteinExistence type="predicted"/>
<dbReference type="AlphaFoldDB" id="A0A1H8BFY6"/>
<evidence type="ECO:0000256" key="1">
    <source>
        <dbReference type="SAM" id="SignalP"/>
    </source>
</evidence>
<sequence length="406" mass="42409">MNSKTNRVVIAAFSAVLAMPLLGQAELFTFDPSGTGHGIANFEYIDLAPGNALVQKVGDTEFQLNRYQANLGYMGGHADSSPGFSNGTGGNFFTFAANSTSFALYAATTPGDNSTGTGFITGTPILQAHLASIPVTMLAVLDTTPVGLDRSDNGNQTPTLETVTARGASYHVLVVDSVNSLYFPSILPHEGILAEMSASLETPFNMSDPTITWAGASGLINGSGPNMLIQMDTALSLAAAPGVSPATPILPIENLASGWQFDFMAPAAPVFVDPLVAVGYDYLLDSGPNFTSVRLPSMGDDQFALYLWDGTNWMFDATISAGTEHFFGGSGVDRFRIADIEPSAGLDPNSPTAFVTELTFAGTGPVGMHMIPLTQDVSVVSEPGTLAIIIGGLGMMGFVARRHTAC</sequence>
<keyword evidence="1" id="KW-0732">Signal</keyword>
<reference evidence="2 3" key="1">
    <citation type="submission" date="2016-10" db="EMBL/GenBank/DDBJ databases">
        <authorList>
            <person name="de Groot N.N."/>
        </authorList>
    </citation>
    <scope>NUCLEOTIDE SEQUENCE [LARGE SCALE GENOMIC DNA]</scope>
    <source>
        <strain evidence="2 3">Nl18</strain>
    </source>
</reference>
<feature type="signal peptide" evidence="1">
    <location>
        <begin position="1"/>
        <end position="25"/>
    </location>
</feature>
<gene>
    <name evidence="2" type="ORF">SAMN05216404_101235</name>
</gene>
<accession>A0A1H8BFY6</accession>
<dbReference type="EMBL" id="FOCT01000001">
    <property type="protein sequence ID" value="SEM81692.1"/>
    <property type="molecule type" value="Genomic_DNA"/>
</dbReference>
<feature type="chain" id="PRO_5010322008" evidence="1">
    <location>
        <begin position="26"/>
        <end position="406"/>
    </location>
</feature>
<dbReference type="Proteomes" id="UP000183898">
    <property type="component" value="Unassembled WGS sequence"/>
</dbReference>
<protein>
    <submittedName>
        <fullName evidence="2">PEP-CTERM protein-sorting domain-containing protein</fullName>
    </submittedName>
</protein>
<evidence type="ECO:0000313" key="3">
    <source>
        <dbReference type="Proteomes" id="UP000183898"/>
    </source>
</evidence>
<evidence type="ECO:0000313" key="2">
    <source>
        <dbReference type="EMBL" id="SEM81692.1"/>
    </source>
</evidence>